<gene>
    <name evidence="2" type="ORF">E0W60_07420</name>
</gene>
<dbReference type="OrthoDB" id="8966167at2"/>
<evidence type="ECO:0000256" key="1">
    <source>
        <dbReference type="SAM" id="MobiDB-lite"/>
    </source>
</evidence>
<dbReference type="KEGG" id="cox:E0W60_07420"/>
<dbReference type="RefSeq" id="WP_135703513.1">
    <property type="nucleotide sequence ID" value="NZ_CP038634.1"/>
</dbReference>
<reference evidence="2 3" key="1">
    <citation type="submission" date="2019-03" db="EMBL/GenBank/DDBJ databases">
        <title>Efficiently degradation of phenoxyalkanoic acid herbicides by Cupriavidus oxalaticus strain X32.</title>
        <authorList>
            <person name="Sheng X."/>
        </authorList>
    </citation>
    <scope>NUCLEOTIDE SEQUENCE [LARGE SCALE GENOMIC DNA]</scope>
    <source>
        <strain evidence="2 3">X32</strain>
    </source>
</reference>
<protein>
    <submittedName>
        <fullName evidence="2">Uncharacterized protein</fullName>
    </submittedName>
</protein>
<dbReference type="AlphaFoldDB" id="A0A4P7L5W8"/>
<evidence type="ECO:0000313" key="2">
    <source>
        <dbReference type="EMBL" id="QBY50976.1"/>
    </source>
</evidence>
<sequence length="137" mass="14882">MKSETPPKLQDRQSCTATSPSSFLCTLFADGKGLAYHVSVSFRDSTHAGGIQFTSFFGTGRRSFTVRSTDSNLPSATDQTSEVLCRIAIGQVVRDHLYEKATEGEHLLDPDALPLEGELRPVGTGNSAKPPQRRWPG</sequence>
<name>A0A4P7L5W8_9BURK</name>
<organism evidence="2 3">
    <name type="scientific">Cupriavidus oxalaticus</name>
    <dbReference type="NCBI Taxonomy" id="96344"/>
    <lineage>
        <taxon>Bacteria</taxon>
        <taxon>Pseudomonadati</taxon>
        <taxon>Pseudomonadota</taxon>
        <taxon>Betaproteobacteria</taxon>
        <taxon>Burkholderiales</taxon>
        <taxon>Burkholderiaceae</taxon>
        <taxon>Cupriavidus</taxon>
    </lineage>
</organism>
<evidence type="ECO:0000313" key="3">
    <source>
        <dbReference type="Proteomes" id="UP000295294"/>
    </source>
</evidence>
<dbReference type="EMBL" id="CP038634">
    <property type="protein sequence ID" value="QBY50976.1"/>
    <property type="molecule type" value="Genomic_DNA"/>
</dbReference>
<feature type="region of interest" description="Disordered" evidence="1">
    <location>
        <begin position="107"/>
        <end position="137"/>
    </location>
</feature>
<accession>A0A4P7L5W8</accession>
<proteinExistence type="predicted"/>
<dbReference type="Proteomes" id="UP000295294">
    <property type="component" value="Chromosome 1"/>
</dbReference>